<dbReference type="Pfam" id="PF00583">
    <property type="entry name" value="Acetyltransf_1"/>
    <property type="match status" value="1"/>
</dbReference>
<evidence type="ECO:0000259" key="3">
    <source>
        <dbReference type="PROSITE" id="PS51186"/>
    </source>
</evidence>
<feature type="domain" description="N-acetyltransferase" evidence="3">
    <location>
        <begin position="1"/>
        <end position="152"/>
    </location>
</feature>
<reference evidence="4 5" key="1">
    <citation type="submission" date="2018-08" db="EMBL/GenBank/DDBJ databases">
        <title>Muricauda nanhaiensis sp. nov., isolated from seawater of the South China Sea.</title>
        <authorList>
            <person name="Dang Y."/>
        </authorList>
    </citation>
    <scope>NUCLEOTIDE SEQUENCE [LARGE SCALE GENOMIC DNA]</scope>
    <source>
        <strain evidence="4 5">SM1704</strain>
    </source>
</reference>
<keyword evidence="1 4" id="KW-0808">Transferase</keyword>
<evidence type="ECO:0000313" key="4">
    <source>
        <dbReference type="EMBL" id="RDY60134.1"/>
    </source>
</evidence>
<accession>A0A371JRK8</accession>
<dbReference type="InterPro" id="IPR000182">
    <property type="entry name" value="GNAT_dom"/>
</dbReference>
<keyword evidence="2" id="KW-0012">Acyltransferase</keyword>
<dbReference type="PANTHER" id="PTHR43072:SF23">
    <property type="entry name" value="UPF0039 PROTEIN C11D3.02C"/>
    <property type="match status" value="1"/>
</dbReference>
<name>A0A371JRK8_9FLAO</name>
<comment type="caution">
    <text evidence="4">The sequence shown here is derived from an EMBL/GenBank/DDBJ whole genome shotgun (WGS) entry which is preliminary data.</text>
</comment>
<dbReference type="RefSeq" id="WP_116184743.1">
    <property type="nucleotide sequence ID" value="NZ_QTJX01000002.1"/>
</dbReference>
<dbReference type="Proteomes" id="UP000261828">
    <property type="component" value="Unassembled WGS sequence"/>
</dbReference>
<dbReference type="PROSITE" id="PS51186">
    <property type="entry name" value="GNAT"/>
    <property type="match status" value="1"/>
</dbReference>
<sequence>MKVRAMTPQDWEQVSQIYKEGISTGIATFELNVPSYESWDQAHLEKCRLIAEEEGNILGWAALSPVSSRCVYGGVGEVSVYVASKSRGKGVGKLLMERLIEESEEAGLWTIQSGIFPENQASVKLHEKVGFRYIGKRERVGKIHGVWKDNLLFEKRSKKIGID</sequence>
<evidence type="ECO:0000313" key="5">
    <source>
        <dbReference type="Proteomes" id="UP000261828"/>
    </source>
</evidence>
<dbReference type="SUPFAM" id="SSF55729">
    <property type="entry name" value="Acyl-CoA N-acyltransferases (Nat)"/>
    <property type="match status" value="1"/>
</dbReference>
<keyword evidence="5" id="KW-1185">Reference proteome</keyword>
<evidence type="ECO:0000256" key="2">
    <source>
        <dbReference type="ARBA" id="ARBA00023315"/>
    </source>
</evidence>
<proteinExistence type="predicted"/>
<dbReference type="InterPro" id="IPR016181">
    <property type="entry name" value="Acyl_CoA_acyltransferase"/>
</dbReference>
<dbReference type="PANTHER" id="PTHR43072">
    <property type="entry name" value="N-ACETYLTRANSFERASE"/>
    <property type="match status" value="1"/>
</dbReference>
<evidence type="ECO:0000256" key="1">
    <source>
        <dbReference type="ARBA" id="ARBA00022679"/>
    </source>
</evidence>
<dbReference type="Gene3D" id="3.40.630.30">
    <property type="match status" value="1"/>
</dbReference>
<gene>
    <name evidence="4" type="ORF">DX873_12445</name>
</gene>
<dbReference type="CDD" id="cd04301">
    <property type="entry name" value="NAT_SF"/>
    <property type="match status" value="1"/>
</dbReference>
<dbReference type="EMBL" id="QTJX01000002">
    <property type="protein sequence ID" value="RDY60134.1"/>
    <property type="molecule type" value="Genomic_DNA"/>
</dbReference>
<dbReference type="GO" id="GO:0016747">
    <property type="term" value="F:acyltransferase activity, transferring groups other than amino-acyl groups"/>
    <property type="evidence" value="ECO:0007669"/>
    <property type="project" value="InterPro"/>
</dbReference>
<dbReference type="AlphaFoldDB" id="A0A371JRK8"/>
<dbReference type="OrthoDB" id="9799096at2"/>
<organism evidence="4 5">
    <name type="scientific">Flagellimonas nanhaiensis</name>
    <dbReference type="NCBI Taxonomy" id="2292706"/>
    <lineage>
        <taxon>Bacteria</taxon>
        <taxon>Pseudomonadati</taxon>
        <taxon>Bacteroidota</taxon>
        <taxon>Flavobacteriia</taxon>
        <taxon>Flavobacteriales</taxon>
        <taxon>Flavobacteriaceae</taxon>
        <taxon>Flagellimonas</taxon>
    </lineage>
</organism>
<protein>
    <submittedName>
        <fullName evidence="4">N-acetyltransferase</fullName>
    </submittedName>
</protein>